<gene>
    <name evidence="1" type="ORF">SteCoe_31159</name>
</gene>
<organism evidence="1 2">
    <name type="scientific">Stentor coeruleus</name>
    <dbReference type="NCBI Taxonomy" id="5963"/>
    <lineage>
        <taxon>Eukaryota</taxon>
        <taxon>Sar</taxon>
        <taxon>Alveolata</taxon>
        <taxon>Ciliophora</taxon>
        <taxon>Postciliodesmatophora</taxon>
        <taxon>Heterotrichea</taxon>
        <taxon>Heterotrichida</taxon>
        <taxon>Stentoridae</taxon>
        <taxon>Stentor</taxon>
    </lineage>
</organism>
<dbReference type="AlphaFoldDB" id="A0A1R2B1Y6"/>
<accession>A0A1R2B1Y6</accession>
<keyword evidence="2" id="KW-1185">Reference proteome</keyword>
<dbReference type="EMBL" id="MPUH01001054">
    <property type="protein sequence ID" value="OMJ70788.1"/>
    <property type="molecule type" value="Genomic_DNA"/>
</dbReference>
<sequence>MRHTVLWDQKQPTPDSYFPKVTRYGRAVSMKHKPISNLMRAKRFPQYEIDANRVGANVAPGAYNQDHYSIISSTMKTPKSAFYFYKHEDLTNNSHYYRDFSTTVPNFVKHTHNYSNRF</sequence>
<name>A0A1R2B1Y6_9CILI</name>
<reference evidence="1 2" key="1">
    <citation type="submission" date="2016-11" db="EMBL/GenBank/DDBJ databases">
        <title>The macronuclear genome of Stentor coeruleus: a giant cell with tiny introns.</title>
        <authorList>
            <person name="Slabodnick M."/>
            <person name="Ruby J.G."/>
            <person name="Reiff S.B."/>
            <person name="Swart E.C."/>
            <person name="Gosai S."/>
            <person name="Prabakaran S."/>
            <person name="Witkowska E."/>
            <person name="Larue G.E."/>
            <person name="Fisher S."/>
            <person name="Freeman R.M."/>
            <person name="Gunawardena J."/>
            <person name="Chu W."/>
            <person name="Stover N.A."/>
            <person name="Gregory B.D."/>
            <person name="Nowacki M."/>
            <person name="Derisi J."/>
            <person name="Roy S.W."/>
            <person name="Marshall W.F."/>
            <person name="Sood P."/>
        </authorList>
    </citation>
    <scope>NUCLEOTIDE SEQUENCE [LARGE SCALE GENOMIC DNA]</scope>
    <source>
        <strain evidence="1">WM001</strain>
    </source>
</reference>
<evidence type="ECO:0000313" key="1">
    <source>
        <dbReference type="EMBL" id="OMJ70788.1"/>
    </source>
</evidence>
<proteinExistence type="predicted"/>
<evidence type="ECO:0000313" key="2">
    <source>
        <dbReference type="Proteomes" id="UP000187209"/>
    </source>
</evidence>
<comment type="caution">
    <text evidence="1">The sequence shown here is derived from an EMBL/GenBank/DDBJ whole genome shotgun (WGS) entry which is preliminary data.</text>
</comment>
<protein>
    <submittedName>
        <fullName evidence="1">Uncharacterized protein</fullName>
    </submittedName>
</protein>
<dbReference type="Proteomes" id="UP000187209">
    <property type="component" value="Unassembled WGS sequence"/>
</dbReference>